<proteinExistence type="predicted"/>
<evidence type="ECO:0000313" key="3">
    <source>
        <dbReference type="Proteomes" id="UP000006591"/>
    </source>
</evidence>
<keyword evidence="3" id="KW-1185">Reference proteome</keyword>
<feature type="compositionally biased region" description="Low complexity" evidence="1">
    <location>
        <begin position="62"/>
        <end position="84"/>
    </location>
</feature>
<dbReference type="HOGENOM" id="CLU_1899570_0_0_1"/>
<sequence length="134" mass="14179">MGACRSSSSPAPPLSLSLSICRNRRASSASARPRILSRISLSSAFAVPPPHPSPPRQDRAPPRAGVHRPAAGAAAAVPVAGGVAQADSLRDRPPRGPLRRLPGCPGREGVLPRRGRRLHHRHRQEATGARELKD</sequence>
<dbReference type="Proteomes" id="UP000006591">
    <property type="component" value="Chromosome 6"/>
</dbReference>
<evidence type="ECO:0000256" key="1">
    <source>
        <dbReference type="SAM" id="MobiDB-lite"/>
    </source>
</evidence>
<evidence type="ECO:0000313" key="2">
    <source>
        <dbReference type="EnsemblPlants" id="ONIVA06G27010.2"/>
    </source>
</evidence>
<dbReference type="EnsemblPlants" id="ONIVA06G27010.2">
    <property type="protein sequence ID" value="ONIVA06G27010.2"/>
    <property type="gene ID" value="ONIVA06G27010"/>
</dbReference>
<dbReference type="AlphaFoldDB" id="A0A0E0HU94"/>
<feature type="compositionally biased region" description="Basic and acidic residues" evidence="1">
    <location>
        <begin position="124"/>
        <end position="134"/>
    </location>
</feature>
<name>A0A0E0HU94_ORYNI</name>
<feature type="region of interest" description="Disordered" evidence="1">
    <location>
        <begin position="42"/>
        <end position="134"/>
    </location>
</feature>
<dbReference type="Gramene" id="ONIVA06G27010.1">
    <property type="protein sequence ID" value="ONIVA06G27010.1"/>
    <property type="gene ID" value="ONIVA06G27010"/>
</dbReference>
<protein>
    <submittedName>
        <fullName evidence="2">Uncharacterized protein</fullName>
    </submittedName>
</protein>
<dbReference type="EnsemblPlants" id="ONIVA06G27010.1">
    <property type="protein sequence ID" value="ONIVA06G27010.1"/>
    <property type="gene ID" value="ONIVA06G27010"/>
</dbReference>
<organism evidence="2">
    <name type="scientific">Oryza nivara</name>
    <name type="common">Indian wild rice</name>
    <name type="synonym">Oryza sativa f. spontanea</name>
    <dbReference type="NCBI Taxonomy" id="4536"/>
    <lineage>
        <taxon>Eukaryota</taxon>
        <taxon>Viridiplantae</taxon>
        <taxon>Streptophyta</taxon>
        <taxon>Embryophyta</taxon>
        <taxon>Tracheophyta</taxon>
        <taxon>Spermatophyta</taxon>
        <taxon>Magnoliopsida</taxon>
        <taxon>Liliopsida</taxon>
        <taxon>Poales</taxon>
        <taxon>Poaceae</taxon>
        <taxon>BOP clade</taxon>
        <taxon>Oryzoideae</taxon>
        <taxon>Oryzeae</taxon>
        <taxon>Oryzinae</taxon>
        <taxon>Oryza</taxon>
    </lineage>
</organism>
<dbReference type="Gramene" id="ONIVA06G27010.2">
    <property type="protein sequence ID" value="ONIVA06G27010.2"/>
    <property type="gene ID" value="ONIVA06G27010"/>
</dbReference>
<accession>A0A0E0HU94</accession>
<reference evidence="2" key="2">
    <citation type="submission" date="2018-04" db="EMBL/GenBank/DDBJ databases">
        <title>OnivRS2 (Oryza nivara Reference Sequence Version 2).</title>
        <authorList>
            <person name="Zhang J."/>
            <person name="Kudrna D."/>
            <person name="Lee S."/>
            <person name="Talag J."/>
            <person name="Rajasekar S."/>
            <person name="Welchert J."/>
            <person name="Hsing Y.-I."/>
            <person name="Wing R.A."/>
        </authorList>
    </citation>
    <scope>NUCLEOTIDE SEQUENCE [LARGE SCALE GENOMIC DNA]</scope>
    <source>
        <strain evidence="2">SL10</strain>
    </source>
</reference>
<feature type="compositionally biased region" description="Basic residues" evidence="1">
    <location>
        <begin position="113"/>
        <end position="123"/>
    </location>
</feature>
<dbReference type="EnsemblPlants" id="ONIVA06G27010.3">
    <property type="protein sequence ID" value="ONIVA06G27010.3"/>
    <property type="gene ID" value="ONIVA06G27010"/>
</dbReference>
<reference evidence="2" key="1">
    <citation type="submission" date="2015-04" db="UniProtKB">
        <authorList>
            <consortium name="EnsemblPlants"/>
        </authorList>
    </citation>
    <scope>IDENTIFICATION</scope>
    <source>
        <strain evidence="2">SL10</strain>
    </source>
</reference>
<dbReference type="Gramene" id="ONIVA06G27010.3">
    <property type="protein sequence ID" value="ONIVA06G27010.3"/>
    <property type="gene ID" value="ONIVA06G27010"/>
</dbReference>